<evidence type="ECO:0000313" key="2">
    <source>
        <dbReference type="Proteomes" id="UP001164439"/>
    </source>
</evidence>
<dbReference type="Pfam" id="PF02450">
    <property type="entry name" value="LCAT"/>
    <property type="match status" value="1"/>
</dbReference>
<dbReference type="InterPro" id="IPR029058">
    <property type="entry name" value="AB_hydrolase_fold"/>
</dbReference>
<gene>
    <name evidence="1" type="ORF">STRCI_001647</name>
</gene>
<dbReference type="RefSeq" id="WP_269658191.1">
    <property type="nucleotide sequence ID" value="NZ_CP114413.1"/>
</dbReference>
<dbReference type="EMBL" id="CP114413">
    <property type="protein sequence ID" value="WAZ20524.1"/>
    <property type="molecule type" value="Genomic_DNA"/>
</dbReference>
<organism evidence="1 2">
    <name type="scientific">Streptomyces cinnabarinus</name>
    <dbReference type="NCBI Taxonomy" id="67287"/>
    <lineage>
        <taxon>Bacteria</taxon>
        <taxon>Bacillati</taxon>
        <taxon>Actinomycetota</taxon>
        <taxon>Actinomycetes</taxon>
        <taxon>Kitasatosporales</taxon>
        <taxon>Streptomycetaceae</taxon>
        <taxon>Streptomyces</taxon>
    </lineage>
</organism>
<sequence>MRHPVVLVPGLLGSVLEGPAGPLWAPGLPVLRALGALRDPEAAGHPLTPAAEGPPVTASRLFPDVAVLPGLMRIKGYSQTEAWVRRHFAVHDGPGGGLLTFPYDWRLDNRVHAHRLAKEVDAHLRAFRERTGADEAQVVIVAHSMGGLIARYYLEVLQGWRDCRALITLGTPHRGSPRALDALANGFRHLPGVGALTRRLPSVHQLLPVYPVLDSGAGHLRLAESGPLPGLRPELVADGLQFHREIETAARDSAAAHRVLVPVVGTRQRTTLQSARFDGRVVRCSTDPPGPRVPAELADGDGTVPRLSAMPARLPEHQCRFVPEAHSALQLPRVLTGQLLELLRHLQLPGLKDVLGPAAPAAAPPPAAISSELEDAYPGTGPARLRARVVGGNRPPDRLRASLTGDDGATYEVELLAAGDEREARFEAAPTLPPGLYDVRISADSGTPAPEPVQDCFAVLTDGAAP</sequence>
<reference evidence="1" key="1">
    <citation type="submission" date="2022-12" db="EMBL/GenBank/DDBJ databases">
        <authorList>
            <person name="Ruckert C."/>
            <person name="Busche T."/>
            <person name="Kalinowski J."/>
            <person name="Wittmann C."/>
        </authorList>
    </citation>
    <scope>NUCLEOTIDE SEQUENCE</scope>
    <source>
        <strain evidence="1">DSM 40467</strain>
    </source>
</reference>
<dbReference type="Proteomes" id="UP001164439">
    <property type="component" value="Chromosome"/>
</dbReference>
<proteinExistence type="predicted"/>
<dbReference type="SUPFAM" id="SSF53474">
    <property type="entry name" value="alpha/beta-Hydrolases"/>
    <property type="match status" value="1"/>
</dbReference>
<dbReference type="InterPro" id="IPR003386">
    <property type="entry name" value="LACT/PDAT_acylTrfase"/>
</dbReference>
<name>A0ABY7KC70_9ACTN</name>
<accession>A0ABY7KC70</accession>
<dbReference type="Gene3D" id="3.40.50.1820">
    <property type="entry name" value="alpha/beta hydrolase"/>
    <property type="match status" value="1"/>
</dbReference>
<keyword evidence="1" id="KW-0378">Hydrolase</keyword>
<keyword evidence="2" id="KW-1185">Reference proteome</keyword>
<dbReference type="GO" id="GO:0016787">
    <property type="term" value="F:hydrolase activity"/>
    <property type="evidence" value="ECO:0007669"/>
    <property type="project" value="UniProtKB-KW"/>
</dbReference>
<evidence type="ECO:0000313" key="1">
    <source>
        <dbReference type="EMBL" id="WAZ20524.1"/>
    </source>
</evidence>
<protein>
    <submittedName>
        <fullName evidence="1">Alpha/beta fold hydrolase</fullName>
    </submittedName>
</protein>
<dbReference type="PANTHER" id="PTHR11440">
    <property type="entry name" value="LECITHIN-CHOLESTEROL ACYLTRANSFERASE-RELATED"/>
    <property type="match status" value="1"/>
</dbReference>